<evidence type="ECO:0000313" key="3">
    <source>
        <dbReference type="Proteomes" id="UP000285820"/>
    </source>
</evidence>
<dbReference type="EMBL" id="QRUN01000046">
    <property type="protein sequence ID" value="RGR64173.1"/>
    <property type="molecule type" value="Genomic_DNA"/>
</dbReference>
<gene>
    <name evidence="2" type="ORF">DWY29_16380</name>
</gene>
<name>A0A3R5ZC92_9FIRM</name>
<dbReference type="AlphaFoldDB" id="A0A3R5ZC92"/>
<sequence>MAEIYFSNKKEELERFINLVAEEILQENISLFLGAGSSMQYSAPSWNALVDSACPKYKFGTNVDKAQYAELKGTDIKAEVSKLFSIFKFDSVKKTDTYLNYLLDFNFKSIWTTNYDEIIEKVFSQKSKMIKPIYKYSHFKELSYPGGCFLFKINGSCNDPKTIVLTKEDFINFRKSHEAYLILLKRELLCHSFLFLGCSFEDDILRMCIKDILNCVDNCEENYTTNHYAIIVEKDPKKLEYISKDLATHYKIKCLNVSNIAYAYKIAYGISCKVKYNSIFISGAKKYIRHSVEEEMGKKVCQNLITAFMSVEDSPYKFISGMGMSIGHFICGTIKQKCNEKNINRYLQMEPFPFTSPEDNERHRECMIKKAGIFIFIFGDFDKNQKNIEDSGMWKEYLLAKSNKDNIIIPLPCGADSISSKIYEKELEEADSFTNRYHSLLQNFEYQTSDIHFFEELVEKTILSTRAKLDTIIDEIEKNLNSKN</sequence>
<proteinExistence type="predicted"/>
<dbReference type="RefSeq" id="WP_118127480.1">
    <property type="nucleotide sequence ID" value="NZ_QRUN01000046.1"/>
</dbReference>
<evidence type="ECO:0000313" key="2">
    <source>
        <dbReference type="EMBL" id="RGR64173.1"/>
    </source>
</evidence>
<protein>
    <submittedName>
        <fullName evidence="2">SIR2 family protein</fullName>
    </submittedName>
</protein>
<feature type="domain" description="NAD(+) hydrolase ThsA Sir2/TIR-associating SLOG" evidence="1">
    <location>
        <begin position="270"/>
        <end position="458"/>
    </location>
</feature>
<dbReference type="Pfam" id="PF18185">
    <property type="entry name" value="STALD"/>
    <property type="match status" value="1"/>
</dbReference>
<evidence type="ECO:0000259" key="1">
    <source>
        <dbReference type="Pfam" id="PF18185"/>
    </source>
</evidence>
<accession>A0A3R5ZC92</accession>
<comment type="caution">
    <text evidence="2">The sequence shown here is derived from an EMBL/GenBank/DDBJ whole genome shotgun (WGS) entry which is preliminary data.</text>
</comment>
<dbReference type="Pfam" id="PF13289">
    <property type="entry name" value="SIR2_2"/>
    <property type="match status" value="1"/>
</dbReference>
<reference evidence="2 3" key="1">
    <citation type="submission" date="2018-08" db="EMBL/GenBank/DDBJ databases">
        <title>A genome reference for cultivated species of the human gut microbiota.</title>
        <authorList>
            <person name="Zou Y."/>
            <person name="Xue W."/>
            <person name="Luo G."/>
        </authorList>
    </citation>
    <scope>NUCLEOTIDE SEQUENCE [LARGE SCALE GENOMIC DNA]</scope>
    <source>
        <strain evidence="2 3">AF24-4</strain>
    </source>
</reference>
<dbReference type="InterPro" id="IPR041486">
    <property type="entry name" value="ThsA_STALD"/>
</dbReference>
<organism evidence="2 3">
    <name type="scientific">Roseburia inulinivorans</name>
    <dbReference type="NCBI Taxonomy" id="360807"/>
    <lineage>
        <taxon>Bacteria</taxon>
        <taxon>Bacillati</taxon>
        <taxon>Bacillota</taxon>
        <taxon>Clostridia</taxon>
        <taxon>Lachnospirales</taxon>
        <taxon>Lachnospiraceae</taxon>
        <taxon>Roseburia</taxon>
    </lineage>
</organism>
<dbReference type="Proteomes" id="UP000285820">
    <property type="component" value="Unassembled WGS sequence"/>
</dbReference>